<keyword evidence="3" id="KW-1185">Reference proteome</keyword>
<accession>A0ABT8DHA0</accession>
<feature type="transmembrane region" description="Helical" evidence="1">
    <location>
        <begin position="131"/>
        <end position="152"/>
    </location>
</feature>
<feature type="transmembrane region" description="Helical" evidence="1">
    <location>
        <begin position="99"/>
        <end position="119"/>
    </location>
</feature>
<keyword evidence="1" id="KW-0472">Membrane</keyword>
<feature type="transmembrane region" description="Helical" evidence="1">
    <location>
        <begin position="199"/>
        <end position="217"/>
    </location>
</feature>
<name>A0ABT8DHA0_9FLAO</name>
<keyword evidence="1" id="KW-0812">Transmembrane</keyword>
<gene>
    <name evidence="2" type="ORF">QRD02_10365</name>
</gene>
<evidence type="ECO:0000313" key="2">
    <source>
        <dbReference type="EMBL" id="MDN3724787.1"/>
    </source>
</evidence>
<feature type="transmembrane region" description="Helical" evidence="1">
    <location>
        <begin position="223"/>
        <end position="243"/>
    </location>
</feature>
<dbReference type="EMBL" id="JAUGQQ010000006">
    <property type="protein sequence ID" value="MDN3724787.1"/>
    <property type="molecule type" value="Genomic_DNA"/>
</dbReference>
<protein>
    <recommendedName>
        <fullName evidence="4">Prenyltransferase</fullName>
    </recommendedName>
</protein>
<organism evidence="2 3">
    <name type="scientific">Aequorivita aurantiaca</name>
    <dbReference type="NCBI Taxonomy" id="3053356"/>
    <lineage>
        <taxon>Bacteria</taxon>
        <taxon>Pseudomonadati</taxon>
        <taxon>Bacteroidota</taxon>
        <taxon>Flavobacteriia</taxon>
        <taxon>Flavobacteriales</taxon>
        <taxon>Flavobacteriaceae</taxon>
        <taxon>Aequorivita</taxon>
    </lineage>
</organism>
<keyword evidence="1" id="KW-1133">Transmembrane helix</keyword>
<evidence type="ECO:0008006" key="4">
    <source>
        <dbReference type="Google" id="ProtNLM"/>
    </source>
</evidence>
<feature type="transmembrane region" description="Helical" evidence="1">
    <location>
        <begin position="7"/>
        <end position="30"/>
    </location>
</feature>
<dbReference type="Proteomes" id="UP001244787">
    <property type="component" value="Unassembled WGS sequence"/>
</dbReference>
<sequence length="276" mass="31274">MMKVLKGFFAFYINSSIHVALAVLALFAITVMEYDLKLQKELWAFVFLGALTGYNFVKYAKVAGLHHRSLTDSLKTIQVFSAVSFVLFVYLAFQLPITVLLVMVGFGLTTFFYAVPLVRHKNLRNFSGVKIFVVAFVWAGVSVIVPVIAAQSPIPGDVLLTFFQRVFIVVALILPFEIRDVPYDSLNLKTIPQQIGVRNTKLFGLGALLLCLIFEFYKLWSDVAFISSLLSFCVILGWMLVIVRTDQNKYFASFWVEGLPIVWVLLFLLFEQILEI</sequence>
<feature type="transmembrane region" description="Helical" evidence="1">
    <location>
        <begin position="250"/>
        <end position="270"/>
    </location>
</feature>
<evidence type="ECO:0000313" key="3">
    <source>
        <dbReference type="Proteomes" id="UP001244787"/>
    </source>
</evidence>
<proteinExistence type="predicted"/>
<reference evidence="2 3" key="1">
    <citation type="submission" date="2023-06" db="EMBL/GenBank/DDBJ databases">
        <authorList>
            <person name="Ye Y.-Q."/>
            <person name="Du Z.-J."/>
        </authorList>
    </citation>
    <scope>NUCLEOTIDE SEQUENCE [LARGE SCALE GENOMIC DNA]</scope>
    <source>
        <strain evidence="2 3">SDUM287046</strain>
    </source>
</reference>
<evidence type="ECO:0000256" key="1">
    <source>
        <dbReference type="SAM" id="Phobius"/>
    </source>
</evidence>
<feature type="transmembrane region" description="Helical" evidence="1">
    <location>
        <begin position="158"/>
        <end position="178"/>
    </location>
</feature>
<feature type="transmembrane region" description="Helical" evidence="1">
    <location>
        <begin position="42"/>
        <end position="60"/>
    </location>
</feature>
<feature type="transmembrane region" description="Helical" evidence="1">
    <location>
        <begin position="72"/>
        <end position="93"/>
    </location>
</feature>
<comment type="caution">
    <text evidence="2">The sequence shown here is derived from an EMBL/GenBank/DDBJ whole genome shotgun (WGS) entry which is preliminary data.</text>
</comment>